<dbReference type="PROSITE" id="PS50041">
    <property type="entry name" value="C_TYPE_LECTIN_2"/>
    <property type="match status" value="1"/>
</dbReference>
<dbReference type="Proteomes" id="UP000694394">
    <property type="component" value="Chromosome 2"/>
</dbReference>
<feature type="chain" id="PRO_5034391297" evidence="2">
    <location>
        <begin position="22"/>
        <end position="374"/>
    </location>
</feature>
<dbReference type="InterPro" id="IPR016187">
    <property type="entry name" value="CTDL_fold"/>
</dbReference>
<dbReference type="PANTHER" id="PTHR45784:SF5">
    <property type="entry name" value="C-TYPE LECTIN DOMAIN FAMILY 20 MEMBER A-RELATED"/>
    <property type="match status" value="1"/>
</dbReference>
<evidence type="ECO:0000259" key="3">
    <source>
        <dbReference type="PROSITE" id="PS50041"/>
    </source>
</evidence>
<dbReference type="Ensembl" id="ENSMICT00000060732.1">
    <property type="protein sequence ID" value="ENSMICP00000046254.1"/>
    <property type="gene ID" value="ENSMICG00000042193.1"/>
</dbReference>
<dbReference type="InterPro" id="IPR001304">
    <property type="entry name" value="C-type_lectin-like"/>
</dbReference>
<evidence type="ECO:0000313" key="5">
    <source>
        <dbReference type="Proteomes" id="UP000694394"/>
    </source>
</evidence>
<dbReference type="Pfam" id="PF00059">
    <property type="entry name" value="Lectin_C"/>
    <property type="match status" value="1"/>
</dbReference>
<feature type="domain" description="C-type lectin" evidence="3">
    <location>
        <begin position="19"/>
        <end position="132"/>
    </location>
</feature>
<feature type="region of interest" description="Disordered" evidence="1">
    <location>
        <begin position="249"/>
        <end position="320"/>
    </location>
</feature>
<reference evidence="4" key="3">
    <citation type="submission" date="2025-09" db="UniProtKB">
        <authorList>
            <consortium name="Ensembl"/>
        </authorList>
    </citation>
    <scope>IDENTIFICATION</scope>
</reference>
<feature type="signal peptide" evidence="2">
    <location>
        <begin position="1"/>
        <end position="21"/>
    </location>
</feature>
<dbReference type="InterPro" id="IPR016186">
    <property type="entry name" value="C-type_lectin-like/link_sf"/>
</dbReference>
<dbReference type="EMBL" id="ABDC03003399">
    <property type="status" value="NOT_ANNOTATED_CDS"/>
    <property type="molecule type" value="Genomic_DNA"/>
</dbReference>
<dbReference type="SUPFAM" id="SSF56436">
    <property type="entry name" value="C-type lectin-like"/>
    <property type="match status" value="2"/>
</dbReference>
<proteinExistence type="predicted"/>
<gene>
    <name evidence="4" type="primary">CLEC20A</name>
</gene>
<evidence type="ECO:0000256" key="1">
    <source>
        <dbReference type="SAM" id="MobiDB-lite"/>
    </source>
</evidence>
<dbReference type="Gene3D" id="3.10.100.10">
    <property type="entry name" value="Mannose-Binding Protein A, subunit A"/>
    <property type="match status" value="2"/>
</dbReference>
<reference evidence="4" key="2">
    <citation type="submission" date="2025-08" db="UniProtKB">
        <authorList>
            <consortium name="Ensembl"/>
        </authorList>
    </citation>
    <scope>IDENTIFICATION</scope>
</reference>
<sequence length="374" mass="40121">MRSRALLLALGAAALQLGSSGKSFHRVEEALSWPDARRYCRLRYTDLADLQPGGLAQLYALSSSADVWIGLFFDASISGLRWSSGSAFTSLTWSQRLPDFGVGFCATLSTSLKIVPRLGASSCTAQKPFVCYYDPAVGHLVSTEPSLSLTTSPKPAVVQIGGRTFTRFDQVMMWSLALLYCHSHQTDLADLHTVTGEAGEEALKSIMSEADAWTGLYFSANSGSLSWSSALGASTPFSSPQPFICLHGPATGPRAPAEPPPLPAGRAATPSPGIAAEPAPRPSLAVTSVESGTDIKDTATTTEAQHLSSESKKKTAPKSGHPFGILKADFTIPTLMAPEEMKDQFLREIEEVLKLTLGHEQFRVKWVSFEVNKK</sequence>
<evidence type="ECO:0000256" key="2">
    <source>
        <dbReference type="SAM" id="SignalP"/>
    </source>
</evidence>
<dbReference type="PANTHER" id="PTHR45784">
    <property type="entry name" value="C-TYPE LECTIN DOMAIN FAMILY 20 MEMBER A-RELATED"/>
    <property type="match status" value="1"/>
</dbReference>
<feature type="compositionally biased region" description="Polar residues" evidence="1">
    <location>
        <begin position="298"/>
        <end position="308"/>
    </location>
</feature>
<name>A0A8C5Y5U5_MICMU</name>
<protein>
    <submittedName>
        <fullName evidence="4">C-type lectin domain containing 20A</fullName>
    </submittedName>
</protein>
<accession>A0A8C5Y5U5</accession>
<organism evidence="4 5">
    <name type="scientific">Microcebus murinus</name>
    <name type="common">Gray mouse lemur</name>
    <name type="synonym">Lemur murinus</name>
    <dbReference type="NCBI Taxonomy" id="30608"/>
    <lineage>
        <taxon>Eukaryota</taxon>
        <taxon>Metazoa</taxon>
        <taxon>Chordata</taxon>
        <taxon>Craniata</taxon>
        <taxon>Vertebrata</taxon>
        <taxon>Euteleostomi</taxon>
        <taxon>Mammalia</taxon>
        <taxon>Eutheria</taxon>
        <taxon>Euarchontoglires</taxon>
        <taxon>Primates</taxon>
        <taxon>Strepsirrhini</taxon>
        <taxon>Lemuriformes</taxon>
        <taxon>Cheirogaleidae</taxon>
        <taxon>Microcebus</taxon>
    </lineage>
</organism>
<keyword evidence="2" id="KW-0732">Signal</keyword>
<dbReference type="SMART" id="SM00034">
    <property type="entry name" value="CLECT"/>
    <property type="match status" value="1"/>
</dbReference>
<reference evidence="4" key="1">
    <citation type="submission" date="2016-12" db="EMBL/GenBank/DDBJ databases">
        <title>Mouse lemur reference genome and diversity panel.</title>
        <authorList>
            <person name="Harris R."/>
            <person name="Larsen P."/>
            <person name="Liu Y."/>
            <person name="Hughes D.S."/>
            <person name="Murali S."/>
            <person name="Raveendran M."/>
            <person name="Korchina V."/>
            <person name="Wang M."/>
            <person name="Jhangiani S."/>
            <person name="Bandaranaike D."/>
            <person name="Bellair M."/>
            <person name="Blankenburg K."/>
            <person name="Chao H."/>
            <person name="Dahdouli M."/>
            <person name="Dinh H."/>
            <person name="Doddapaneni H."/>
            <person name="English A."/>
            <person name="Firestine M."/>
            <person name="Gnanaolivu R."/>
            <person name="Gross S."/>
            <person name="Hernandez B."/>
            <person name="Javaid M."/>
            <person name="Jayaseelan J."/>
            <person name="Jones J."/>
            <person name="Khan Z."/>
            <person name="Kovar C."/>
            <person name="Kurapati P."/>
            <person name="Le B."/>
            <person name="Lee S."/>
            <person name="Li M."/>
            <person name="Mathew T."/>
            <person name="Narasimhan A."/>
            <person name="Ngo D."/>
            <person name="Nguyen L."/>
            <person name="Okwuonu G."/>
            <person name="Ongeri F."/>
            <person name="Osuji N."/>
            <person name="Pu L.-L."/>
            <person name="Puazo M."/>
            <person name="Quiroz J."/>
            <person name="Raj R."/>
            <person name="Rajbhandari K."/>
            <person name="Reid J.G."/>
            <person name="Santibanez J."/>
            <person name="Sexton D."/>
            <person name="Skinner E."/>
            <person name="Vee V."/>
            <person name="Weissenberger G."/>
            <person name="Wu Y."/>
            <person name="Xin Y."/>
            <person name="Han Y."/>
            <person name="Campbell C."/>
            <person name="Brown A."/>
            <person name="Sullivan B."/>
            <person name="Shelton J."/>
            <person name="Brown S."/>
            <person name="Dudchenko O."/>
            <person name="Machol I."/>
            <person name="Durand N."/>
            <person name="Shamim M."/>
            <person name="Lieberman A."/>
            <person name="Muzny D.M."/>
            <person name="Richards S."/>
            <person name="Yoder A."/>
            <person name="Worley K.C."/>
            <person name="Rogers J."/>
            <person name="Gibbs R.A."/>
        </authorList>
    </citation>
    <scope>NUCLEOTIDE SEQUENCE [LARGE SCALE GENOMIC DNA]</scope>
</reference>
<dbReference type="GeneTree" id="ENSGT00390000009002"/>
<evidence type="ECO:0000313" key="4">
    <source>
        <dbReference type="Ensembl" id="ENSMICP00000046254.1"/>
    </source>
</evidence>
<dbReference type="AlphaFoldDB" id="A0A8C5Y5U5"/>
<keyword evidence="5" id="KW-1185">Reference proteome</keyword>